<evidence type="ECO:0000313" key="2">
    <source>
        <dbReference type="Proteomes" id="UP000047420"/>
    </source>
</evidence>
<dbReference type="Pfam" id="PF07105">
    <property type="entry name" value="DUF1367"/>
    <property type="match status" value="1"/>
</dbReference>
<protein>
    <submittedName>
        <fullName evidence="1">Phage antitermination protein Q</fullName>
    </submittedName>
</protein>
<reference evidence="1 2" key="1">
    <citation type="submission" date="2015-03" db="EMBL/GenBank/DDBJ databases">
        <authorList>
            <consortium name="Pathogen Informatics"/>
            <person name="Murphy D."/>
        </authorList>
    </citation>
    <scope>NUCLEOTIDE SEQUENCE [LARGE SCALE GENOMIC DNA]</scope>
    <source>
        <strain evidence="1 2">WP-931201</strain>
    </source>
</reference>
<dbReference type="InterPro" id="IPR009797">
    <property type="entry name" value="DUF1367"/>
</dbReference>
<sequence length="93" mass="10293">MDEDTFQSLYKAVFNVLWNSILHRSFRTQQEAEGVALRAMAGKLGISHNQVSVRLQTAEGFIDGCLAALGVALEMDLCVQHEPVVMQLTGTRE</sequence>
<gene>
    <name evidence="1" type="ORF">ERS008478_03918</name>
</gene>
<dbReference type="EMBL" id="CVMG01000042">
    <property type="protein sequence ID" value="CRG52249.1"/>
    <property type="molecule type" value="Genomic_DNA"/>
</dbReference>
<proteinExistence type="predicted"/>
<dbReference type="Proteomes" id="UP000047420">
    <property type="component" value="Unassembled WGS sequence"/>
</dbReference>
<accession>A0ABP1ZK74</accession>
<evidence type="ECO:0000313" key="1">
    <source>
        <dbReference type="EMBL" id="CRG52249.1"/>
    </source>
</evidence>
<name>A0ABP1ZK74_9GAMM</name>
<comment type="caution">
    <text evidence="1">The sequence shown here is derived from an EMBL/GenBank/DDBJ whole genome shotgun (WGS) entry which is preliminary data.</text>
</comment>
<keyword evidence="2" id="KW-1185">Reference proteome</keyword>
<organism evidence="1 2">
    <name type="scientific">Yersinia wautersii</name>
    <dbReference type="NCBI Taxonomy" id="1341643"/>
    <lineage>
        <taxon>Bacteria</taxon>
        <taxon>Pseudomonadati</taxon>
        <taxon>Pseudomonadota</taxon>
        <taxon>Gammaproteobacteria</taxon>
        <taxon>Enterobacterales</taxon>
        <taxon>Yersiniaceae</taxon>
        <taxon>Yersinia</taxon>
    </lineage>
</organism>